<dbReference type="PANTHER" id="PTHR43877">
    <property type="entry name" value="AMINOALKYLPHOSPHONATE N-ACETYLTRANSFERASE-RELATED-RELATED"/>
    <property type="match status" value="1"/>
</dbReference>
<sequence length="159" mass="17201">MIDNLLPDDLPQVAPLLRGLNALHAAQVPHRFHPDAGDAALGAFLERELASGARGLVYRTEGVVRGYLLWRCRTVPCTAVEHARTIAVLDHIAVAPSWRRRGIGRRLAERFETQARAEGCDGWIVAVHSFNTASAALMRGLGARDAVTTLEKPLGPGVP</sequence>
<dbReference type="InterPro" id="IPR000182">
    <property type="entry name" value="GNAT_dom"/>
</dbReference>
<keyword evidence="4" id="KW-0689">Ribosomal protein</keyword>
<evidence type="ECO:0000256" key="1">
    <source>
        <dbReference type="ARBA" id="ARBA00022679"/>
    </source>
</evidence>
<evidence type="ECO:0000313" key="5">
    <source>
        <dbReference type="Proteomes" id="UP000249165"/>
    </source>
</evidence>
<dbReference type="Pfam" id="PF00583">
    <property type="entry name" value="Acetyltransf_1"/>
    <property type="match status" value="1"/>
</dbReference>
<dbReference type="CDD" id="cd04301">
    <property type="entry name" value="NAT_SF"/>
    <property type="match status" value="1"/>
</dbReference>
<proteinExistence type="predicted"/>
<dbReference type="GO" id="GO:0016747">
    <property type="term" value="F:acyltransferase activity, transferring groups other than amino-acyl groups"/>
    <property type="evidence" value="ECO:0007669"/>
    <property type="project" value="InterPro"/>
</dbReference>
<dbReference type="GO" id="GO:0005840">
    <property type="term" value="C:ribosome"/>
    <property type="evidence" value="ECO:0007669"/>
    <property type="project" value="UniProtKB-KW"/>
</dbReference>
<dbReference type="Proteomes" id="UP000249165">
    <property type="component" value="Unassembled WGS sequence"/>
</dbReference>
<evidence type="ECO:0000259" key="3">
    <source>
        <dbReference type="PROSITE" id="PS51186"/>
    </source>
</evidence>
<comment type="caution">
    <text evidence="4">The sequence shown here is derived from an EMBL/GenBank/DDBJ whole genome shotgun (WGS) entry which is preliminary data.</text>
</comment>
<dbReference type="InterPro" id="IPR016181">
    <property type="entry name" value="Acyl_CoA_acyltransferase"/>
</dbReference>
<dbReference type="PROSITE" id="PS51186">
    <property type="entry name" value="GNAT"/>
    <property type="match status" value="1"/>
</dbReference>
<evidence type="ECO:0000313" key="4">
    <source>
        <dbReference type="EMBL" id="RAK11013.1"/>
    </source>
</evidence>
<dbReference type="RefSeq" id="WP_111551141.1">
    <property type="nucleotide sequence ID" value="NZ_LIGK01000053.1"/>
</dbReference>
<dbReference type="InterPro" id="IPR050832">
    <property type="entry name" value="Bact_Acetyltransf"/>
</dbReference>
<reference evidence="4 5" key="1">
    <citation type="submission" date="2018-06" db="EMBL/GenBank/DDBJ databases">
        <title>Genomic Encyclopedia of Archaeal and Bacterial Type Strains, Phase II (KMG-II): from individual species to whole genera.</title>
        <authorList>
            <person name="Goeker M."/>
        </authorList>
    </citation>
    <scope>NUCLEOTIDE SEQUENCE [LARGE SCALE GENOMIC DNA]</scope>
    <source>
        <strain evidence="4 5">DSM 22011</strain>
    </source>
</reference>
<organism evidence="4 5">
    <name type="scientific">Salipiger aestuarii</name>
    <dbReference type="NCBI Taxonomy" id="568098"/>
    <lineage>
        <taxon>Bacteria</taxon>
        <taxon>Pseudomonadati</taxon>
        <taxon>Pseudomonadota</taxon>
        <taxon>Alphaproteobacteria</taxon>
        <taxon>Rhodobacterales</taxon>
        <taxon>Roseobacteraceae</taxon>
        <taxon>Salipiger</taxon>
    </lineage>
</organism>
<keyword evidence="1" id="KW-0808">Transferase</keyword>
<gene>
    <name evidence="4" type="ORF">ATI53_105223</name>
</gene>
<evidence type="ECO:0000256" key="2">
    <source>
        <dbReference type="ARBA" id="ARBA00023315"/>
    </source>
</evidence>
<dbReference type="Gene3D" id="3.40.630.30">
    <property type="match status" value="1"/>
</dbReference>
<dbReference type="OrthoDB" id="8450419at2"/>
<dbReference type="SUPFAM" id="SSF55729">
    <property type="entry name" value="Acyl-CoA N-acyltransferases (Nat)"/>
    <property type="match status" value="1"/>
</dbReference>
<accession>A0A327XQL5</accession>
<dbReference type="EMBL" id="QLMG01000052">
    <property type="protein sequence ID" value="RAK11013.1"/>
    <property type="molecule type" value="Genomic_DNA"/>
</dbReference>
<protein>
    <submittedName>
        <fullName evidence="4">Ribosomal protein S18 acetylase RimI-like enzyme</fullName>
    </submittedName>
</protein>
<keyword evidence="5" id="KW-1185">Reference proteome</keyword>
<name>A0A327XQL5_9RHOB</name>
<keyword evidence="2" id="KW-0012">Acyltransferase</keyword>
<keyword evidence="4" id="KW-0687">Ribonucleoprotein</keyword>
<feature type="domain" description="N-acetyltransferase" evidence="3">
    <location>
        <begin position="1"/>
        <end position="159"/>
    </location>
</feature>
<dbReference type="AlphaFoldDB" id="A0A327XQL5"/>